<evidence type="ECO:0000313" key="2">
    <source>
        <dbReference type="EMBL" id="RPD37120.1"/>
    </source>
</evidence>
<feature type="region of interest" description="Disordered" evidence="1">
    <location>
        <begin position="1"/>
        <end position="25"/>
    </location>
</feature>
<dbReference type="RefSeq" id="WP_103847622.1">
    <property type="nucleotide sequence ID" value="NZ_PKRU02000024.1"/>
</dbReference>
<evidence type="ECO:0000256" key="1">
    <source>
        <dbReference type="SAM" id="MobiDB-lite"/>
    </source>
</evidence>
<reference evidence="2 3" key="1">
    <citation type="submission" date="2018-11" db="EMBL/GenBank/DDBJ databases">
        <title>Genome Analysis of Haplotype D of Candidatus Liberibacter Solanacearum.</title>
        <authorList>
            <person name="Katsir L."/>
            <person name="Ruan Z."/>
            <person name="Santos Garcia D."/>
            <person name="Piasezky A."/>
            <person name="Jiang J."/>
            <person name="Sela N."/>
            <person name="Freilich S."/>
            <person name="Bahar O."/>
        </authorList>
    </citation>
    <scope>NUCLEOTIDE SEQUENCE [LARGE SCALE GENOMIC DNA]</scope>
    <source>
        <strain evidence="3">haplotype D1</strain>
    </source>
</reference>
<organism evidence="2 3">
    <name type="scientific">Candidatus Liberibacter solanacearum</name>
    <dbReference type="NCBI Taxonomy" id="556287"/>
    <lineage>
        <taxon>Bacteria</taxon>
        <taxon>Pseudomonadati</taxon>
        <taxon>Pseudomonadota</taxon>
        <taxon>Alphaproteobacteria</taxon>
        <taxon>Hyphomicrobiales</taxon>
        <taxon>Rhizobiaceae</taxon>
        <taxon>Liberibacter</taxon>
    </lineage>
</organism>
<proteinExistence type="predicted"/>
<evidence type="ECO:0000313" key="3">
    <source>
        <dbReference type="Proteomes" id="UP000236895"/>
    </source>
</evidence>
<dbReference type="Proteomes" id="UP000236895">
    <property type="component" value="Unassembled WGS sequence"/>
</dbReference>
<gene>
    <name evidence="2" type="ORF">C0030_004085</name>
</gene>
<name>A0A3R7QMH2_9HYPH</name>
<feature type="compositionally biased region" description="Polar residues" evidence="1">
    <location>
        <begin position="10"/>
        <end position="25"/>
    </location>
</feature>
<dbReference type="AlphaFoldDB" id="A0A3R7QMH2"/>
<dbReference type="EMBL" id="PKRU02000024">
    <property type="protein sequence ID" value="RPD37120.1"/>
    <property type="molecule type" value="Genomic_DNA"/>
</dbReference>
<accession>A0A3R7QMH2</accession>
<sequence>MWDRRESLEKGQNQENIAESEKTSQISDKIEADRLYLHKRFLRTYSDNIPPETPTVRKKVHFNLEENKYYES</sequence>
<comment type="caution">
    <text evidence="2">The sequence shown here is derived from an EMBL/GenBank/DDBJ whole genome shotgun (WGS) entry which is preliminary data.</text>
</comment>
<protein>
    <submittedName>
        <fullName evidence="2">Uncharacterized protein</fullName>
    </submittedName>
</protein>